<dbReference type="Pfam" id="PF13822">
    <property type="entry name" value="ACC_epsilon"/>
    <property type="match status" value="1"/>
</dbReference>
<organism evidence="1">
    <name type="scientific">Rhodococcus sp. D-6</name>
    <dbReference type="NCBI Taxonomy" id="1387842"/>
    <lineage>
        <taxon>Bacteria</taxon>
        <taxon>Bacillati</taxon>
        <taxon>Actinomycetota</taxon>
        <taxon>Actinomycetes</taxon>
        <taxon>Mycobacteriales</taxon>
        <taxon>Nocardiaceae</taxon>
        <taxon>Rhodococcus</taxon>
    </lineage>
</organism>
<sequence>MTAVLERADVDAQLDEAILLGAPEPHQDPIVFSGNLSAEEIAAVLIVFAAAGAPPATAAPADDEAWGAPSQMMRYGLSLTPVTFVNARCAR</sequence>
<dbReference type="AlphaFoldDB" id="A0AAU7V542"/>
<protein>
    <submittedName>
        <fullName evidence="1">Acyl-CoA carboxylase epsilon subunit</fullName>
    </submittedName>
</protein>
<gene>
    <name evidence="1" type="ORF">RBB84_11690</name>
</gene>
<dbReference type="InterPro" id="IPR032716">
    <property type="entry name" value="ACC_epsilon"/>
</dbReference>
<proteinExistence type="predicted"/>
<name>A0AAU7V542_9NOCA</name>
<dbReference type="GO" id="GO:0003989">
    <property type="term" value="F:acetyl-CoA carboxylase activity"/>
    <property type="evidence" value="ECO:0007669"/>
    <property type="project" value="InterPro"/>
</dbReference>
<dbReference type="EMBL" id="CP132970">
    <property type="protein sequence ID" value="XBW06504.1"/>
    <property type="molecule type" value="Genomic_DNA"/>
</dbReference>
<dbReference type="GO" id="GO:0004658">
    <property type="term" value="F:propionyl-CoA carboxylase activity"/>
    <property type="evidence" value="ECO:0007669"/>
    <property type="project" value="InterPro"/>
</dbReference>
<reference evidence="1" key="1">
    <citation type="submission" date="2023-08" db="EMBL/GenBank/DDBJ databases">
        <title>The novel hydrolase IpcH responsible for the initial isoprocarb degradation step in Rhodococcus sp. D-6.</title>
        <authorList>
            <person name="Zhu Q."/>
        </authorList>
    </citation>
    <scope>NUCLEOTIDE SEQUENCE</scope>
    <source>
        <strain evidence="1">D-6</strain>
    </source>
</reference>
<evidence type="ECO:0000313" key="1">
    <source>
        <dbReference type="EMBL" id="XBW06504.1"/>
    </source>
</evidence>
<dbReference type="RefSeq" id="WP_350247496.1">
    <property type="nucleotide sequence ID" value="NZ_CP132970.1"/>
</dbReference>
<dbReference type="KEGG" id="rhox:RBB84_11690"/>
<accession>A0AAU7V542</accession>